<proteinExistence type="predicted"/>
<dbReference type="RefSeq" id="WP_187503691.1">
    <property type="nucleotide sequence ID" value="NZ_CP162536.1"/>
</dbReference>
<evidence type="ECO:0000313" key="3">
    <source>
        <dbReference type="Proteomes" id="UP000597613"/>
    </source>
</evidence>
<sequence>MSAIASTFPKAVVPLSFPTRSLPKNRSRRVRGIRAGYAVGLLVLQASSVLGDGINRFMNFD</sequence>
<dbReference type="Proteomes" id="UP000597613">
    <property type="component" value="Unassembled WGS sequence"/>
</dbReference>
<name>A0ABR7ANE6_9SPHN</name>
<protein>
    <submittedName>
        <fullName evidence="2">Uncharacterized protein</fullName>
    </submittedName>
</protein>
<keyword evidence="3" id="KW-1185">Reference proteome</keyword>
<evidence type="ECO:0000256" key="1">
    <source>
        <dbReference type="SAM" id="Phobius"/>
    </source>
</evidence>
<dbReference type="EMBL" id="JACONT010000018">
    <property type="protein sequence ID" value="MBC3941974.1"/>
    <property type="molecule type" value="Genomic_DNA"/>
</dbReference>
<gene>
    <name evidence="2" type="ORF">H8S47_09825</name>
</gene>
<keyword evidence="1" id="KW-1133">Transmembrane helix</keyword>
<organism evidence="2 3">
    <name type="scientific">Sphingomonas albertensis</name>
    <dbReference type="NCBI Taxonomy" id="2762591"/>
    <lineage>
        <taxon>Bacteria</taxon>
        <taxon>Pseudomonadati</taxon>
        <taxon>Pseudomonadota</taxon>
        <taxon>Alphaproteobacteria</taxon>
        <taxon>Sphingomonadales</taxon>
        <taxon>Sphingomonadaceae</taxon>
        <taxon>Sphingomonas</taxon>
    </lineage>
</organism>
<accession>A0ABR7ANE6</accession>
<feature type="transmembrane region" description="Helical" evidence="1">
    <location>
        <begin position="35"/>
        <end position="54"/>
    </location>
</feature>
<reference evidence="2 3" key="1">
    <citation type="submission" date="2020-08" db="EMBL/GenBank/DDBJ databases">
        <title>Putative novel bacterial strains isolated from necrotic wheat leaf tissues caused by Xanthomonas translucens.</title>
        <authorList>
            <person name="Tambong J.T."/>
        </authorList>
    </citation>
    <scope>NUCLEOTIDE SEQUENCE [LARGE SCALE GENOMIC DNA]</scope>
    <source>
        <strain evidence="3">DOAB 1063</strain>
    </source>
</reference>
<keyword evidence="1" id="KW-0472">Membrane</keyword>
<evidence type="ECO:0000313" key="2">
    <source>
        <dbReference type="EMBL" id="MBC3941974.1"/>
    </source>
</evidence>
<comment type="caution">
    <text evidence="2">The sequence shown here is derived from an EMBL/GenBank/DDBJ whole genome shotgun (WGS) entry which is preliminary data.</text>
</comment>
<keyword evidence="1" id="KW-0812">Transmembrane</keyword>